<dbReference type="Proteomes" id="UP000239560">
    <property type="component" value="Unassembled WGS sequence"/>
</dbReference>
<protein>
    <submittedName>
        <fullName evidence="12">Dcp2, box A domain-domain containing protein</fullName>
    </submittedName>
</protein>
<proteinExistence type="inferred from homology"/>
<evidence type="ECO:0000313" key="13">
    <source>
        <dbReference type="Proteomes" id="UP000199069"/>
    </source>
</evidence>
<keyword evidence="13" id="KW-1185">Reference proteome</keyword>
<evidence type="ECO:0000313" key="12">
    <source>
        <dbReference type="EMBL" id="PRQ70516.1"/>
    </source>
</evidence>
<dbReference type="SMART" id="SM01125">
    <property type="entry name" value="DCP2"/>
    <property type="match status" value="1"/>
</dbReference>
<dbReference type="InterPro" id="IPR007722">
    <property type="entry name" value="DCP2_BoxA"/>
</dbReference>
<feature type="region of interest" description="Disordered" evidence="9">
    <location>
        <begin position="789"/>
        <end position="845"/>
    </location>
</feature>
<sequence length="855" mass="93524">MSHALHPPPTSGIHQSSFASLQLEQVLDDLAARFIVNLPQEELESMDRVCFQIEQAHWYYEDFIRPTASNPSLLPSYSLKAFSLLMFKSCPLLHDLVPQHQTIWESFMKYKERVPVCGAVLINEWWDKVLLVKGWTKGSAWSFPRGKINKQEPEAMCAVREVLEETGFDLTPYFPPEQLDPSYEEPEGQERYPYYVELVIREQKIRLYFVPGVSELTQFETRTRKEISKIDWFRLSDLPTWSKDANSGGKKKGSSARTKGELANGKQAKFYMVTPFISHLKLWIDRNKPKNIPVRPANSPAPFSPPSLPAPSRSPILVGGRVLKPWVDSDLETSIEEEETTTDEDDGVAEGTRRQAWETTQQGTQALEALFFGSPPQFEPPPLPPLGPPQPHFALENDHTPPLRPLPVPTTQAAYASSGSVNSPITATPPHVAYERQQSFVQPKPKSSGNQQARLLELFIGQGATPPPPAQPLQDAYSQGNLVGMLDGMALASPSPLPPLASTSHPAFQHQHAQAHPSQQHGQSHPPQHPHHARPHHQHHAASPLTAHASLLFSAQPPPETLSHPTRAPITVTELEESQRKEKHDALLRALLTVAAKSPPRKADLELEQSSSFTNGASSSGYRSTPEDVERLFRPTAGASSDALAAGQAVDYNGWPLPTPPASSQPPPPPQTSQQPQPPSSKGSLLSILNKPPTKQPEPAPSLPLIQPAPSSQQHPSFTHAPPPYPTYSLPAQPYAAQPILPPPLSHFVAAQSYPTGVQLPQVSAPTAFVGHPLRAPYPQQHPAYTAPPLQQPSYLPPHPAQQPLPLALASQPPPAIPQQVVPQQLVPQAPAQPQPAGAGCGNAGQLLGLFNSRT</sequence>
<dbReference type="Pfam" id="PF05026">
    <property type="entry name" value="DCP2"/>
    <property type="match status" value="1"/>
</dbReference>
<feature type="region of interest" description="Disordered" evidence="9">
    <location>
        <begin position="331"/>
        <end position="360"/>
    </location>
</feature>
<dbReference type="PROSITE" id="PS00893">
    <property type="entry name" value="NUDIX_BOX"/>
    <property type="match status" value="1"/>
</dbReference>
<dbReference type="GO" id="GO:0003723">
    <property type="term" value="F:RNA binding"/>
    <property type="evidence" value="ECO:0007669"/>
    <property type="project" value="UniProtKB-KW"/>
</dbReference>
<evidence type="ECO:0000256" key="3">
    <source>
        <dbReference type="ARBA" id="ARBA00005279"/>
    </source>
</evidence>
<keyword evidence="6" id="KW-0378">Hydrolase</keyword>
<dbReference type="InterPro" id="IPR020084">
    <property type="entry name" value="NUDIX_hydrolase_CS"/>
</dbReference>
<dbReference type="GO" id="GO:0030145">
    <property type="term" value="F:manganese ion binding"/>
    <property type="evidence" value="ECO:0007669"/>
    <property type="project" value="InterPro"/>
</dbReference>
<feature type="compositionally biased region" description="Low complexity" evidence="9">
    <location>
        <begin position="818"/>
        <end position="837"/>
    </location>
</feature>
<dbReference type="GO" id="GO:0000290">
    <property type="term" value="P:deadenylation-dependent decapping of nuclear-transcribed mRNA"/>
    <property type="evidence" value="ECO:0007669"/>
    <property type="project" value="InterPro"/>
</dbReference>
<dbReference type="PROSITE" id="PS51462">
    <property type="entry name" value="NUDIX"/>
    <property type="match status" value="1"/>
</dbReference>
<comment type="cofactor">
    <cofactor evidence="1">
        <name>Mn(2+)</name>
        <dbReference type="ChEBI" id="CHEBI:29035"/>
    </cofactor>
</comment>
<feature type="region of interest" description="Disordered" evidence="9">
    <location>
        <begin position="651"/>
        <end position="730"/>
    </location>
</feature>
<dbReference type="PANTHER" id="PTHR23114">
    <property type="entry name" value="M7GPPPN-MRNA HYDROLASE"/>
    <property type="match status" value="1"/>
</dbReference>
<dbReference type="EMBL" id="LCTV02000015">
    <property type="protein sequence ID" value="PRQ70516.1"/>
    <property type="molecule type" value="Genomic_DNA"/>
</dbReference>
<reference evidence="12" key="2">
    <citation type="journal article" date="2018" name="Elife">
        <title>Functional genomics of lipid metabolism in the oleaginous yeast Rhodosporidium toruloides.</title>
        <authorList>
            <person name="Coradetti S.T."/>
            <person name="Pinel D."/>
            <person name="Geiselman G."/>
            <person name="Ito M."/>
            <person name="Mondo S."/>
            <person name="Reilly M.C."/>
            <person name="Cheng Y.F."/>
            <person name="Bauer S."/>
            <person name="Grigoriev I."/>
            <person name="Gladden J.M."/>
            <person name="Simmons B.A."/>
            <person name="Brem R."/>
            <person name="Arkin A.P."/>
            <person name="Skerker J.M."/>
        </authorList>
    </citation>
    <scope>NUCLEOTIDE SEQUENCE [LARGE SCALE GENOMIC DNA]</scope>
    <source>
        <strain evidence="12">NBRC 0880</strain>
    </source>
</reference>
<dbReference type="OMA" id="HQTIWES"/>
<dbReference type="Gene3D" id="3.90.79.10">
    <property type="entry name" value="Nucleoside Triphosphate Pyrophosphohydrolase"/>
    <property type="match status" value="1"/>
</dbReference>
<dbReference type="GO" id="GO:0000184">
    <property type="term" value="P:nuclear-transcribed mRNA catabolic process, nonsense-mediated decay"/>
    <property type="evidence" value="ECO:0007669"/>
    <property type="project" value="InterPro"/>
</dbReference>
<feature type="region of interest" description="Disordered" evidence="9">
    <location>
        <begin position="494"/>
        <end position="543"/>
    </location>
</feature>
<dbReference type="EMBL" id="CWKI01000015">
    <property type="protein sequence ID" value="CTR11043.1"/>
    <property type="molecule type" value="Genomic_DNA"/>
</dbReference>
<feature type="compositionally biased region" description="Acidic residues" evidence="9">
    <location>
        <begin position="331"/>
        <end position="348"/>
    </location>
</feature>
<evidence type="ECO:0000259" key="10">
    <source>
        <dbReference type="PROSITE" id="PS51462"/>
    </source>
</evidence>
<evidence type="ECO:0000256" key="8">
    <source>
        <dbReference type="ARBA" id="ARBA00023211"/>
    </source>
</evidence>
<comment type="subcellular location">
    <subcellularLocation>
        <location evidence="2">Cytoplasm</location>
    </subcellularLocation>
</comment>
<dbReference type="STRING" id="5286.A0A0K3CPX9"/>
<dbReference type="Proteomes" id="UP000199069">
    <property type="component" value="Unassembled WGS sequence"/>
</dbReference>
<dbReference type="SUPFAM" id="SSF140586">
    <property type="entry name" value="Dcp2 domain-like"/>
    <property type="match status" value="1"/>
</dbReference>
<feature type="compositionally biased region" description="Low complexity" evidence="9">
    <location>
        <begin position="610"/>
        <end position="620"/>
    </location>
</feature>
<comment type="similarity">
    <text evidence="3">Belongs to the Nudix hydrolase family. DCP2 subfamily.</text>
</comment>
<feature type="region of interest" description="Disordered" evidence="9">
    <location>
        <begin position="599"/>
        <end position="627"/>
    </location>
</feature>
<evidence type="ECO:0000256" key="2">
    <source>
        <dbReference type="ARBA" id="ARBA00004496"/>
    </source>
</evidence>
<evidence type="ECO:0000313" key="11">
    <source>
        <dbReference type="EMBL" id="CTR11043.1"/>
    </source>
</evidence>
<feature type="compositionally biased region" description="Pro residues" evidence="9">
    <location>
        <begin position="657"/>
        <end position="679"/>
    </location>
</feature>
<feature type="compositionally biased region" description="Low complexity" evidence="9">
    <location>
        <begin position="494"/>
        <end position="526"/>
    </location>
</feature>
<evidence type="ECO:0000256" key="6">
    <source>
        <dbReference type="ARBA" id="ARBA00022801"/>
    </source>
</evidence>
<keyword evidence="4" id="KW-0963">Cytoplasm</keyword>
<evidence type="ECO:0000256" key="5">
    <source>
        <dbReference type="ARBA" id="ARBA00022723"/>
    </source>
</evidence>
<name>A0A0K3CPX9_RHOTO</name>
<dbReference type="CDD" id="cd03672">
    <property type="entry name" value="NUDIX_Dcp2p_Nudt20"/>
    <property type="match status" value="1"/>
</dbReference>
<evidence type="ECO:0000256" key="7">
    <source>
        <dbReference type="ARBA" id="ARBA00022884"/>
    </source>
</evidence>
<organism evidence="11 13">
    <name type="scientific">Rhodotorula toruloides</name>
    <name type="common">Yeast</name>
    <name type="synonym">Rhodosporidium toruloides</name>
    <dbReference type="NCBI Taxonomy" id="5286"/>
    <lineage>
        <taxon>Eukaryota</taxon>
        <taxon>Fungi</taxon>
        <taxon>Dikarya</taxon>
        <taxon>Basidiomycota</taxon>
        <taxon>Pucciniomycotina</taxon>
        <taxon>Microbotryomycetes</taxon>
        <taxon>Sporidiobolales</taxon>
        <taxon>Sporidiobolaceae</taxon>
        <taxon>Rhodotorula</taxon>
    </lineage>
</organism>
<evidence type="ECO:0000256" key="4">
    <source>
        <dbReference type="ARBA" id="ARBA00022490"/>
    </source>
</evidence>
<feature type="domain" description="Nudix hydrolase" evidence="10">
    <location>
        <begin position="112"/>
        <end position="258"/>
    </location>
</feature>
<dbReference type="InterPro" id="IPR000086">
    <property type="entry name" value="NUDIX_hydrolase_dom"/>
</dbReference>
<feature type="region of interest" description="Disordered" evidence="9">
    <location>
        <begin position="293"/>
        <end position="312"/>
    </location>
</feature>
<keyword evidence="5" id="KW-0479">Metal-binding</keyword>
<keyword evidence="8" id="KW-0464">Manganese</keyword>
<gene>
    <name evidence="11" type="primary">FGENESH: predicted gene_15.185</name>
    <name evidence="12" type="ORF">AAT19DRAFT_11265</name>
    <name evidence="11" type="ORF">BN2166_0069040</name>
</gene>
<dbReference type="OrthoDB" id="18996at2759"/>
<keyword evidence="7" id="KW-0694">RNA-binding</keyword>
<dbReference type="PANTHER" id="PTHR23114:SF17">
    <property type="entry name" value="M7GPPPN-MRNA HYDROLASE"/>
    <property type="match status" value="1"/>
</dbReference>
<evidence type="ECO:0000256" key="9">
    <source>
        <dbReference type="SAM" id="MobiDB-lite"/>
    </source>
</evidence>
<dbReference type="Pfam" id="PF00293">
    <property type="entry name" value="NUDIX"/>
    <property type="match status" value="1"/>
</dbReference>
<dbReference type="InterPro" id="IPR036189">
    <property type="entry name" value="DCP2_BoxA_sf"/>
</dbReference>
<dbReference type="GO" id="GO:0000932">
    <property type="term" value="C:P-body"/>
    <property type="evidence" value="ECO:0007669"/>
    <property type="project" value="TreeGrafter"/>
</dbReference>
<dbReference type="InterPro" id="IPR044099">
    <property type="entry name" value="Dcp2_NUDIX"/>
</dbReference>
<dbReference type="InterPro" id="IPR015797">
    <property type="entry name" value="NUDIX_hydrolase-like_dom_sf"/>
</dbReference>
<dbReference type="Gene3D" id="1.10.10.1050">
    <property type="entry name" value="Dcp2, box A domain"/>
    <property type="match status" value="1"/>
</dbReference>
<feature type="compositionally biased region" description="Basic residues" evidence="9">
    <location>
        <begin position="528"/>
        <end position="540"/>
    </location>
</feature>
<dbReference type="FunFam" id="3.90.79.10:FF:000003">
    <property type="entry name" value="M7GpppN-mRNA hydrolase isoform 2"/>
    <property type="match status" value="1"/>
</dbReference>
<reference evidence="11 13" key="1">
    <citation type="submission" date="2015-07" db="EMBL/GenBank/DDBJ databases">
        <authorList>
            <person name="Cajimat M.N.B."/>
            <person name="Milazzo M.L."/>
            <person name="Fulhorst C.F."/>
        </authorList>
    </citation>
    <scope>NUCLEOTIDE SEQUENCE [LARGE SCALE GENOMIC DNA]</scope>
    <source>
        <strain evidence="11">Single colony</strain>
    </source>
</reference>
<dbReference type="AlphaFoldDB" id="A0A0K3CPX9"/>
<dbReference type="SUPFAM" id="SSF55811">
    <property type="entry name" value="Nudix"/>
    <property type="match status" value="1"/>
</dbReference>
<accession>A0A0K3CPX9</accession>
<evidence type="ECO:0000256" key="1">
    <source>
        <dbReference type="ARBA" id="ARBA00001936"/>
    </source>
</evidence>
<dbReference type="GO" id="GO:0140933">
    <property type="term" value="F:5'-(N(7)-methylguanosine 5'-triphospho)-[mRNA] hydrolase activity"/>
    <property type="evidence" value="ECO:0007669"/>
    <property type="project" value="InterPro"/>
</dbReference>